<sequence length="235" mass="25907">MDIVVSSPYFAVWKGQRLTARPQSSSVAKQRPAASPRRLNHAVLTPPLLSGNLGVVTQSGELSAYASYIYDSIGKRIYFSEFGQYDNHQFKLDVLLLFNQGVKYTFNNEAGTCKKTPLKKTFMPADIPRNATFLSEEILGTSSIQGQGLLVNTWTGDVPATQGKYMTTVTQIGCIPVSSLYYTPKTGWIVTSFINTVLGMANPELLLPPKTCDNAPLETTEPEDFFSTFRKKGSQ</sequence>
<dbReference type="PRINTS" id="PR00317">
    <property type="entry name" value="EPENDYMIN"/>
</dbReference>
<dbReference type="AlphaFoldDB" id="A0A6J2VU92"/>
<dbReference type="OrthoDB" id="9942506at2759"/>
<dbReference type="InterPro" id="IPR001299">
    <property type="entry name" value="Ependymin"/>
</dbReference>
<name>A0A6J2VU92_CHACN</name>
<keyword evidence="2" id="KW-1185">Reference proteome</keyword>
<evidence type="ECO:0000313" key="2">
    <source>
        <dbReference type="Proteomes" id="UP000504632"/>
    </source>
</evidence>
<dbReference type="PANTHER" id="PTHR10697:SF5">
    <property type="entry name" value="EPENDYMIN-RELATED"/>
    <property type="match status" value="1"/>
</dbReference>
<dbReference type="RefSeq" id="XP_030635319.1">
    <property type="nucleotide sequence ID" value="XM_030779459.1"/>
</dbReference>
<comment type="similarity">
    <text evidence="1">Belongs to the ependymin family.</text>
</comment>
<dbReference type="GeneID" id="115816505"/>
<protein>
    <submittedName>
        <fullName evidence="3">Ependymin-like</fullName>
    </submittedName>
</protein>
<dbReference type="GO" id="GO:0005764">
    <property type="term" value="C:lysosome"/>
    <property type="evidence" value="ECO:0007669"/>
    <property type="project" value="TreeGrafter"/>
</dbReference>
<accession>A0A6J2VU92</accession>
<dbReference type="InParanoid" id="A0A6J2VU92"/>
<proteinExistence type="inferred from homology"/>
<dbReference type="Pfam" id="PF00811">
    <property type="entry name" value="Ependymin"/>
    <property type="match status" value="1"/>
</dbReference>
<dbReference type="GO" id="GO:0005509">
    <property type="term" value="F:calcium ion binding"/>
    <property type="evidence" value="ECO:0007669"/>
    <property type="project" value="InterPro"/>
</dbReference>
<gene>
    <name evidence="3" type="primary">LOC115816505</name>
</gene>
<dbReference type="GO" id="GO:0005576">
    <property type="term" value="C:extracellular region"/>
    <property type="evidence" value="ECO:0007669"/>
    <property type="project" value="InterPro"/>
</dbReference>
<dbReference type="SMART" id="SM00026">
    <property type="entry name" value="EPEND"/>
    <property type="match status" value="1"/>
</dbReference>
<evidence type="ECO:0000313" key="3">
    <source>
        <dbReference type="RefSeq" id="XP_030635319.1"/>
    </source>
</evidence>
<dbReference type="Proteomes" id="UP000504632">
    <property type="component" value="Chromosome 7"/>
</dbReference>
<dbReference type="PANTHER" id="PTHR10697">
    <property type="entry name" value="MAMMALIAN EPENDYMIN-RELATED PROTEIN 1"/>
    <property type="match status" value="1"/>
</dbReference>
<dbReference type="GO" id="GO:0007160">
    <property type="term" value="P:cell-matrix adhesion"/>
    <property type="evidence" value="ECO:0007669"/>
    <property type="project" value="InterPro"/>
</dbReference>
<organism evidence="2 3">
    <name type="scientific">Chanos chanos</name>
    <name type="common">Milkfish</name>
    <name type="synonym">Mugil chanos</name>
    <dbReference type="NCBI Taxonomy" id="29144"/>
    <lineage>
        <taxon>Eukaryota</taxon>
        <taxon>Metazoa</taxon>
        <taxon>Chordata</taxon>
        <taxon>Craniata</taxon>
        <taxon>Vertebrata</taxon>
        <taxon>Euteleostomi</taxon>
        <taxon>Actinopterygii</taxon>
        <taxon>Neopterygii</taxon>
        <taxon>Teleostei</taxon>
        <taxon>Ostariophysi</taxon>
        <taxon>Gonorynchiformes</taxon>
        <taxon>Chanidae</taxon>
        <taxon>Chanos</taxon>
    </lineage>
</organism>
<reference evidence="3" key="1">
    <citation type="submission" date="2025-08" db="UniProtKB">
        <authorList>
            <consortium name="RefSeq"/>
        </authorList>
    </citation>
    <scope>IDENTIFICATION</scope>
</reference>
<evidence type="ECO:0000256" key="1">
    <source>
        <dbReference type="ARBA" id="ARBA00010771"/>
    </source>
</evidence>